<gene>
    <name evidence="3" type="ORF">BN1723_013147</name>
</gene>
<dbReference type="SUPFAM" id="SSF48371">
    <property type="entry name" value="ARM repeat"/>
    <property type="match status" value="1"/>
</dbReference>
<proteinExistence type="predicted"/>
<protein>
    <recommendedName>
        <fullName evidence="2">U3 small nucleolar RNA-associated protein 20 N-terminal domain-containing protein</fullName>
    </recommendedName>
</protein>
<dbReference type="InterPro" id="IPR016024">
    <property type="entry name" value="ARM-type_fold"/>
</dbReference>
<feature type="region of interest" description="Disordered" evidence="1">
    <location>
        <begin position="444"/>
        <end position="481"/>
    </location>
</feature>
<accession>A0A0G4LQJ9</accession>
<dbReference type="PANTHER" id="PTHR17695">
    <property type="entry name" value="SMALL SUBUNIT PROCESSOME COMPONENT 20 HOMOLOG"/>
    <property type="match status" value="1"/>
</dbReference>
<dbReference type="InterPro" id="IPR052575">
    <property type="entry name" value="SSU_processome_comp_20"/>
</dbReference>
<evidence type="ECO:0000313" key="4">
    <source>
        <dbReference type="Proteomes" id="UP000045706"/>
    </source>
</evidence>
<dbReference type="GO" id="GO:0032040">
    <property type="term" value="C:small-subunit processome"/>
    <property type="evidence" value="ECO:0007669"/>
    <property type="project" value="TreeGrafter"/>
</dbReference>
<dbReference type="InterPro" id="IPR011430">
    <property type="entry name" value="UTP20_N"/>
</dbReference>
<feature type="domain" description="U3 small nucleolar RNA-associated protein 20 N-terminal" evidence="2">
    <location>
        <begin position="193"/>
        <end position="242"/>
    </location>
</feature>
<feature type="compositionally biased region" description="Basic and acidic residues" evidence="1">
    <location>
        <begin position="450"/>
        <end position="462"/>
    </location>
</feature>
<dbReference type="PANTHER" id="PTHR17695:SF11">
    <property type="entry name" value="SMALL SUBUNIT PROCESSOME COMPONENT 20 HOMOLOG"/>
    <property type="match status" value="1"/>
</dbReference>
<evidence type="ECO:0000256" key="1">
    <source>
        <dbReference type="SAM" id="MobiDB-lite"/>
    </source>
</evidence>
<feature type="compositionally biased region" description="Basic residues" evidence="1">
    <location>
        <begin position="463"/>
        <end position="478"/>
    </location>
</feature>
<dbReference type="Proteomes" id="UP000045706">
    <property type="component" value="Unassembled WGS sequence"/>
</dbReference>
<sequence>MYIRKLGQTYASLTEGSWLRQAIPSFMFGMMTLKLTPLWNDATSAMKQIGETKEGEEALLALALDWLDVPSTRGSGPGGPPAAHRRAALTDFDCTNLQHLVSQADEIHQTAENALDLMLESFDKQQQTVDTRPANARSQALKVLAAMPALAEKRSRKLVPYFLSWAAEPEVSSDNQASSEEEDKEHASGAETWSFYDRKGMLGVFDQFINPRSLYESEKVYQALLHLMENGDIEVQKSALKAGEALKGSYGMELESDDVEDLVSLALGTLRAPEIEEAFANEVTQILIFLGPRLQARTRDEGPTAEALAEGDEEEAEDSRLEQRGKDLQYLFWKLSSILRQDVKSTSMGMVPKVVAMEVLETVCRRVPDENLAPSLKTILFPLQAITDPHASTPFSLDEGFKTKHDALKTRAQILMDALQKKFGTAEYTKQLLAIREEVRARRQARSSKRKIEAVAHPEKYSRDKRKKTEKKKMRNKVKGQEFKAYRQAYKSW</sequence>
<name>A0A0G4LQJ9_VERLO</name>
<reference evidence="4" key="1">
    <citation type="submission" date="2015-05" db="EMBL/GenBank/DDBJ databases">
        <authorList>
            <person name="Fogelqvist Johan"/>
        </authorList>
    </citation>
    <scope>NUCLEOTIDE SEQUENCE [LARGE SCALE GENOMIC DNA]</scope>
</reference>
<dbReference type="GO" id="GO:0030686">
    <property type="term" value="C:90S preribosome"/>
    <property type="evidence" value="ECO:0007669"/>
    <property type="project" value="TreeGrafter"/>
</dbReference>
<feature type="region of interest" description="Disordered" evidence="1">
    <location>
        <begin position="299"/>
        <end position="322"/>
    </location>
</feature>
<organism evidence="3 4">
    <name type="scientific">Verticillium longisporum</name>
    <name type="common">Verticillium dahliae var. longisporum</name>
    <dbReference type="NCBI Taxonomy" id="100787"/>
    <lineage>
        <taxon>Eukaryota</taxon>
        <taxon>Fungi</taxon>
        <taxon>Dikarya</taxon>
        <taxon>Ascomycota</taxon>
        <taxon>Pezizomycotina</taxon>
        <taxon>Sordariomycetes</taxon>
        <taxon>Hypocreomycetidae</taxon>
        <taxon>Glomerellales</taxon>
        <taxon>Plectosphaerellaceae</taxon>
        <taxon>Verticillium</taxon>
    </lineage>
</organism>
<feature type="region of interest" description="Disordered" evidence="1">
    <location>
        <begin position="170"/>
        <end position="190"/>
    </location>
</feature>
<feature type="non-terminal residue" evidence="3">
    <location>
        <position position="493"/>
    </location>
</feature>
<dbReference type="AlphaFoldDB" id="A0A0G4LQJ9"/>
<evidence type="ECO:0000259" key="2">
    <source>
        <dbReference type="Pfam" id="PF07539"/>
    </source>
</evidence>
<dbReference type="Pfam" id="PF07539">
    <property type="entry name" value="UTP20_N"/>
    <property type="match status" value="1"/>
</dbReference>
<evidence type="ECO:0000313" key="3">
    <source>
        <dbReference type="EMBL" id="CRK23985.1"/>
    </source>
</evidence>
<dbReference type="EMBL" id="CVQI01015558">
    <property type="protein sequence ID" value="CRK23985.1"/>
    <property type="molecule type" value="Genomic_DNA"/>
</dbReference>